<comment type="caution">
    <text evidence="1">The sequence shown here is derived from an EMBL/GenBank/DDBJ whole genome shotgun (WGS) entry which is preliminary data.</text>
</comment>
<name>A0ABY6US44_BIOOC</name>
<accession>A0ABY6US44</accession>
<dbReference type="EMBL" id="CABFNS010000876">
    <property type="protein sequence ID" value="VUC34195.1"/>
    <property type="molecule type" value="Genomic_DNA"/>
</dbReference>
<reference evidence="1 2" key="1">
    <citation type="submission" date="2019-06" db="EMBL/GenBank/DDBJ databases">
        <authorList>
            <person name="Broberg M."/>
        </authorList>
    </citation>
    <scope>NUCLEOTIDE SEQUENCE [LARGE SCALE GENOMIC DNA]</scope>
</reference>
<keyword evidence="2" id="KW-1185">Reference proteome</keyword>
<evidence type="ECO:0000313" key="1">
    <source>
        <dbReference type="EMBL" id="VUC34195.1"/>
    </source>
</evidence>
<protein>
    <submittedName>
        <fullName evidence="1">Uncharacterized protein</fullName>
    </submittedName>
</protein>
<organism evidence="1 2">
    <name type="scientific">Bionectria ochroleuca</name>
    <name type="common">Gliocladium roseum</name>
    <dbReference type="NCBI Taxonomy" id="29856"/>
    <lineage>
        <taxon>Eukaryota</taxon>
        <taxon>Fungi</taxon>
        <taxon>Dikarya</taxon>
        <taxon>Ascomycota</taxon>
        <taxon>Pezizomycotina</taxon>
        <taxon>Sordariomycetes</taxon>
        <taxon>Hypocreomycetidae</taxon>
        <taxon>Hypocreales</taxon>
        <taxon>Bionectriaceae</taxon>
        <taxon>Clonostachys</taxon>
    </lineage>
</organism>
<gene>
    <name evidence="1" type="ORF">CLO192961_LOCUS371941</name>
</gene>
<sequence>MSILNSYSFFLFFGDIETLVDENCRVIQPGEEIMNVGKESVTGKDVKEHPAPRQITGQPAALADKIGQANMSAATREGVMIKYQQVFNDMDTLEIDGSTFKAIRAMTMAEKRVLPKIAKQKFYLLFKGINKKLTKEMKSMLDQDELSAENGT</sequence>
<dbReference type="Proteomes" id="UP000766486">
    <property type="component" value="Unassembled WGS sequence"/>
</dbReference>
<proteinExistence type="predicted"/>
<evidence type="ECO:0000313" key="2">
    <source>
        <dbReference type="Proteomes" id="UP000766486"/>
    </source>
</evidence>